<protein>
    <recommendedName>
        <fullName evidence="7">GRF-type domain-containing protein</fullName>
    </recommendedName>
</protein>
<keyword evidence="1" id="KW-0479">Metal-binding</keyword>
<evidence type="ECO:0000256" key="6">
    <source>
        <dbReference type="SAM" id="MobiDB-lite"/>
    </source>
</evidence>
<feature type="region of interest" description="Disordered" evidence="6">
    <location>
        <begin position="21"/>
        <end position="40"/>
    </location>
</feature>
<evidence type="ECO:0000256" key="4">
    <source>
        <dbReference type="PROSITE-ProRule" id="PRU01343"/>
    </source>
</evidence>
<dbReference type="GO" id="GO:0008270">
    <property type="term" value="F:zinc ion binding"/>
    <property type="evidence" value="ECO:0007669"/>
    <property type="project" value="UniProtKB-KW"/>
</dbReference>
<feature type="compositionally biased region" description="Low complexity" evidence="6">
    <location>
        <begin position="21"/>
        <end position="36"/>
    </location>
</feature>
<evidence type="ECO:0000256" key="5">
    <source>
        <dbReference type="SAM" id="Coils"/>
    </source>
</evidence>
<dbReference type="Pfam" id="PF06839">
    <property type="entry name" value="Zn_ribbon_GRF"/>
    <property type="match status" value="1"/>
</dbReference>
<comment type="caution">
    <text evidence="8">The sequence shown here is derived from an EMBL/GenBank/DDBJ whole genome shotgun (WGS) entry which is preliminary data.</text>
</comment>
<dbReference type="EMBL" id="QEFC01002119">
    <property type="protein sequence ID" value="KAE9454393.1"/>
    <property type="molecule type" value="Genomic_DNA"/>
</dbReference>
<keyword evidence="2 4" id="KW-0863">Zinc-finger</keyword>
<sequence>MRSLETIIELTKNPLHHLASASSTSVMATSSSNSTTRSRRKKVCKCGETPVLSTSWTDNNPSRRFFGCRNYYDGQPCNYFRWLDDEICDRGKIVIPQLRNENLKMKEDLLGMKEELLKMKEELLNLGEQNMTLVAENRKLADDELELKVQQVEMNNDYLKLMDEK</sequence>
<evidence type="ECO:0000259" key="7">
    <source>
        <dbReference type="PROSITE" id="PS51999"/>
    </source>
</evidence>
<feature type="domain" description="GRF-type" evidence="7">
    <location>
        <begin position="44"/>
        <end position="86"/>
    </location>
</feature>
<keyword evidence="3" id="KW-0862">Zinc</keyword>
<evidence type="ECO:0000256" key="3">
    <source>
        <dbReference type="ARBA" id="ARBA00022833"/>
    </source>
</evidence>
<keyword evidence="5" id="KW-0175">Coiled coil</keyword>
<feature type="non-terminal residue" evidence="8">
    <location>
        <position position="1"/>
    </location>
</feature>
<reference evidence="8 9" key="1">
    <citation type="journal article" date="2019" name="Genome Biol. Evol.">
        <title>The Rhododendron genome and chromosomal organization provide insight into shared whole-genome duplications across the heath family (Ericaceae).</title>
        <authorList>
            <person name="Soza V.L."/>
            <person name="Lindsley D."/>
            <person name="Waalkes A."/>
            <person name="Ramage E."/>
            <person name="Patwardhan R.P."/>
            <person name="Burton J.N."/>
            <person name="Adey A."/>
            <person name="Kumar A."/>
            <person name="Qiu R."/>
            <person name="Shendure J."/>
            <person name="Hall B."/>
        </authorList>
    </citation>
    <scope>NUCLEOTIDE SEQUENCE [LARGE SCALE GENOMIC DNA]</scope>
    <source>
        <strain evidence="8">RSF 1966-606</strain>
    </source>
</reference>
<organism evidence="8 9">
    <name type="scientific">Rhododendron williamsianum</name>
    <dbReference type="NCBI Taxonomy" id="262921"/>
    <lineage>
        <taxon>Eukaryota</taxon>
        <taxon>Viridiplantae</taxon>
        <taxon>Streptophyta</taxon>
        <taxon>Embryophyta</taxon>
        <taxon>Tracheophyta</taxon>
        <taxon>Spermatophyta</taxon>
        <taxon>Magnoliopsida</taxon>
        <taxon>eudicotyledons</taxon>
        <taxon>Gunneridae</taxon>
        <taxon>Pentapetalae</taxon>
        <taxon>asterids</taxon>
        <taxon>Ericales</taxon>
        <taxon>Ericaceae</taxon>
        <taxon>Ericoideae</taxon>
        <taxon>Rhodoreae</taxon>
        <taxon>Rhododendron</taxon>
    </lineage>
</organism>
<evidence type="ECO:0000313" key="8">
    <source>
        <dbReference type="EMBL" id="KAE9454393.1"/>
    </source>
</evidence>
<name>A0A6A4L437_9ERIC</name>
<accession>A0A6A4L437</accession>
<keyword evidence="9" id="KW-1185">Reference proteome</keyword>
<proteinExistence type="predicted"/>
<dbReference type="PANTHER" id="PTHR33248">
    <property type="entry name" value="ZINC ION-BINDING PROTEIN"/>
    <property type="match status" value="1"/>
</dbReference>
<dbReference type="PROSITE" id="PS51999">
    <property type="entry name" value="ZF_GRF"/>
    <property type="match status" value="1"/>
</dbReference>
<evidence type="ECO:0000256" key="1">
    <source>
        <dbReference type="ARBA" id="ARBA00022723"/>
    </source>
</evidence>
<dbReference type="InterPro" id="IPR010666">
    <property type="entry name" value="Znf_GRF"/>
</dbReference>
<evidence type="ECO:0000313" key="9">
    <source>
        <dbReference type="Proteomes" id="UP000428333"/>
    </source>
</evidence>
<dbReference type="AlphaFoldDB" id="A0A6A4L437"/>
<evidence type="ECO:0000256" key="2">
    <source>
        <dbReference type="ARBA" id="ARBA00022771"/>
    </source>
</evidence>
<dbReference type="OrthoDB" id="2822301at2759"/>
<dbReference type="Proteomes" id="UP000428333">
    <property type="component" value="Linkage Group LG08"/>
</dbReference>
<feature type="coiled-coil region" evidence="5">
    <location>
        <begin position="102"/>
        <end position="129"/>
    </location>
</feature>
<gene>
    <name evidence="8" type="ORF">C3L33_13703</name>
</gene>